<evidence type="ECO:0000313" key="2">
    <source>
        <dbReference type="EMBL" id="KAH1032562.1"/>
    </source>
</evidence>
<accession>A0A9D3U9U1</accession>
<dbReference type="PANTHER" id="PTHR31286">
    <property type="entry name" value="GLYCINE-RICH CELL WALL STRUCTURAL PROTEIN 1.8-LIKE"/>
    <property type="match status" value="1"/>
</dbReference>
<gene>
    <name evidence="2" type="ORF">J1N35_044736</name>
</gene>
<proteinExistence type="predicted"/>
<organism evidence="2 3">
    <name type="scientific">Gossypium stocksii</name>
    <dbReference type="NCBI Taxonomy" id="47602"/>
    <lineage>
        <taxon>Eukaryota</taxon>
        <taxon>Viridiplantae</taxon>
        <taxon>Streptophyta</taxon>
        <taxon>Embryophyta</taxon>
        <taxon>Tracheophyta</taxon>
        <taxon>Spermatophyta</taxon>
        <taxon>Magnoliopsida</taxon>
        <taxon>eudicotyledons</taxon>
        <taxon>Gunneridae</taxon>
        <taxon>Pentapetalae</taxon>
        <taxon>rosids</taxon>
        <taxon>malvids</taxon>
        <taxon>Malvales</taxon>
        <taxon>Malvaceae</taxon>
        <taxon>Malvoideae</taxon>
        <taxon>Gossypium</taxon>
    </lineage>
</organism>
<dbReference type="AlphaFoldDB" id="A0A9D3U9U1"/>
<sequence length="332" mass="37572">MKDCLRLCHTPSLHRSPIDLRRLAIGVLFGGDGKQSKGIARGQRSALFYYGFFFFVSSLMEEDLANLNLEDEEEEPFKVDAGGVNQSLNLSMVQVHNLPPGLMTEAMAKKFGDFVGQFLDYDTTLWSVNIQSYMRIRVRLNVTFPLKHKKKVLISHNQVCYARFQYERLSLFCFICGNLGHGENFCPVRLRVDQSQIVFGWDITLWATARRRGPTESGWKGQKSVTSSDLGNIDRRNRPQFSLNPNFIPLHTGQVESIKGSVGCSNIPNQDLNGEIFGVGPIEFQVDNEIDPVQISVKRRGLQDFMVIQKNDFVGILGTCSIDWDITKQIRG</sequence>
<dbReference type="InterPro" id="IPR040256">
    <property type="entry name" value="At4g02000-like"/>
</dbReference>
<name>A0A9D3U9U1_9ROSI</name>
<dbReference type="Pfam" id="PF14392">
    <property type="entry name" value="zf-CCHC_4"/>
    <property type="match status" value="1"/>
</dbReference>
<reference evidence="2 3" key="1">
    <citation type="journal article" date="2021" name="Plant Biotechnol. J.">
        <title>Multi-omics assisted identification of the key and species-specific regulatory components of drought-tolerant mechanisms in Gossypium stocksii.</title>
        <authorList>
            <person name="Yu D."/>
            <person name="Ke L."/>
            <person name="Zhang D."/>
            <person name="Wu Y."/>
            <person name="Sun Y."/>
            <person name="Mei J."/>
            <person name="Sun J."/>
            <person name="Sun Y."/>
        </authorList>
    </citation>
    <scope>NUCLEOTIDE SEQUENCE [LARGE SCALE GENOMIC DNA]</scope>
    <source>
        <strain evidence="3">cv. E1</strain>
        <tissue evidence="2">Leaf</tissue>
    </source>
</reference>
<evidence type="ECO:0000313" key="3">
    <source>
        <dbReference type="Proteomes" id="UP000828251"/>
    </source>
</evidence>
<feature type="domain" description="Zinc knuckle CX2CX4HX4C" evidence="1">
    <location>
        <begin position="141"/>
        <end position="187"/>
    </location>
</feature>
<keyword evidence="3" id="KW-1185">Reference proteome</keyword>
<protein>
    <recommendedName>
        <fullName evidence="1">Zinc knuckle CX2CX4HX4C domain-containing protein</fullName>
    </recommendedName>
</protein>
<comment type="caution">
    <text evidence="2">The sequence shown here is derived from an EMBL/GenBank/DDBJ whole genome shotgun (WGS) entry which is preliminary data.</text>
</comment>
<dbReference type="OrthoDB" id="1000626at2759"/>
<dbReference type="EMBL" id="JAIQCV010000013">
    <property type="protein sequence ID" value="KAH1032562.1"/>
    <property type="molecule type" value="Genomic_DNA"/>
</dbReference>
<evidence type="ECO:0000259" key="1">
    <source>
        <dbReference type="Pfam" id="PF14392"/>
    </source>
</evidence>
<feature type="non-terminal residue" evidence="2">
    <location>
        <position position="332"/>
    </location>
</feature>
<dbReference type="InterPro" id="IPR025836">
    <property type="entry name" value="Zn_knuckle_CX2CX4HX4C"/>
</dbReference>
<dbReference type="PANTHER" id="PTHR31286:SF153">
    <property type="entry name" value="DUF4283 DOMAIN PROTEIN"/>
    <property type="match status" value="1"/>
</dbReference>
<dbReference type="Proteomes" id="UP000828251">
    <property type="component" value="Unassembled WGS sequence"/>
</dbReference>